<dbReference type="InterPro" id="IPR036047">
    <property type="entry name" value="F-box-like_dom_sf"/>
</dbReference>
<keyword evidence="2" id="KW-1185">Reference proteome</keyword>
<accession>A0A507FE86</accession>
<reference evidence="1 2" key="1">
    <citation type="journal article" date="2019" name="Sci. Rep.">
        <title>Comparative genomics of chytrid fungi reveal insights into the obligate biotrophic and pathogenic lifestyle of Synchytrium endobioticum.</title>
        <authorList>
            <person name="van de Vossenberg B.T.L.H."/>
            <person name="Warris S."/>
            <person name="Nguyen H.D.T."/>
            <person name="van Gent-Pelzer M.P.E."/>
            <person name="Joly D.L."/>
            <person name="van de Geest H.C."/>
            <person name="Bonants P.J.M."/>
            <person name="Smith D.S."/>
            <person name="Levesque C.A."/>
            <person name="van der Lee T.A.J."/>
        </authorList>
    </citation>
    <scope>NUCLEOTIDE SEQUENCE [LARGE SCALE GENOMIC DNA]</scope>
    <source>
        <strain evidence="1 2">CBS 675.73</strain>
    </source>
</reference>
<gene>
    <name evidence="1" type="ORF">CcCBS67573_g05146</name>
</gene>
<comment type="caution">
    <text evidence="1">The sequence shown here is derived from an EMBL/GenBank/DDBJ whole genome shotgun (WGS) entry which is preliminary data.</text>
</comment>
<dbReference type="AlphaFoldDB" id="A0A507FE86"/>
<dbReference type="PANTHER" id="PTHR13318">
    <property type="entry name" value="PARTNER OF PAIRED, ISOFORM B-RELATED"/>
    <property type="match status" value="1"/>
</dbReference>
<name>A0A507FE86_9FUNG</name>
<dbReference type="SMART" id="SM00367">
    <property type="entry name" value="LRR_CC"/>
    <property type="match status" value="2"/>
</dbReference>
<evidence type="ECO:0008006" key="3">
    <source>
        <dbReference type="Google" id="ProtNLM"/>
    </source>
</evidence>
<dbReference type="Proteomes" id="UP000320333">
    <property type="component" value="Unassembled WGS sequence"/>
</dbReference>
<dbReference type="GO" id="GO:0031146">
    <property type="term" value="P:SCF-dependent proteasomal ubiquitin-dependent protein catabolic process"/>
    <property type="evidence" value="ECO:0007669"/>
    <property type="project" value="TreeGrafter"/>
</dbReference>
<organism evidence="1 2">
    <name type="scientific">Chytriomyces confervae</name>
    <dbReference type="NCBI Taxonomy" id="246404"/>
    <lineage>
        <taxon>Eukaryota</taxon>
        <taxon>Fungi</taxon>
        <taxon>Fungi incertae sedis</taxon>
        <taxon>Chytridiomycota</taxon>
        <taxon>Chytridiomycota incertae sedis</taxon>
        <taxon>Chytridiomycetes</taxon>
        <taxon>Chytridiales</taxon>
        <taxon>Chytriomycetaceae</taxon>
        <taxon>Chytriomyces</taxon>
    </lineage>
</organism>
<evidence type="ECO:0000313" key="1">
    <source>
        <dbReference type="EMBL" id="TPX73598.1"/>
    </source>
</evidence>
<dbReference type="Gene3D" id="3.80.10.10">
    <property type="entry name" value="Ribonuclease Inhibitor"/>
    <property type="match status" value="1"/>
</dbReference>
<dbReference type="Pfam" id="PF13516">
    <property type="entry name" value="LRR_6"/>
    <property type="match status" value="2"/>
</dbReference>
<dbReference type="InterPro" id="IPR001611">
    <property type="entry name" value="Leu-rich_rpt"/>
</dbReference>
<dbReference type="InterPro" id="IPR006553">
    <property type="entry name" value="Leu-rich_rpt_Cys-con_subtyp"/>
</dbReference>
<dbReference type="InterPro" id="IPR032675">
    <property type="entry name" value="LRR_dom_sf"/>
</dbReference>
<protein>
    <recommendedName>
        <fullName evidence="3">F-box domain-containing protein</fullName>
    </recommendedName>
</protein>
<dbReference type="GO" id="GO:0019005">
    <property type="term" value="C:SCF ubiquitin ligase complex"/>
    <property type="evidence" value="ECO:0007669"/>
    <property type="project" value="TreeGrafter"/>
</dbReference>
<dbReference type="STRING" id="246404.A0A507FE86"/>
<dbReference type="SUPFAM" id="SSF81383">
    <property type="entry name" value="F-box domain"/>
    <property type="match status" value="1"/>
</dbReference>
<sequence>MEELLVVGCVNKCWRHNSRSNSLWKRITLSISYAGIICRTIGQHPIKLQQRFTSHGYTQNTFQTTLRIIHTSKHLLKALKSQFSQIQALDTPWHDVHDCTLLSYLAAMPHLKSLNLNNCIQLSVSLIPFLPTMVPHLQSVNLSSTGMDDAALRFLANHCRSLVRLNVSQCLRLTDEGVVGICSTMAERVVTLKMAACLGVTKDGFRKGASLISAFP</sequence>
<dbReference type="OrthoDB" id="2153925at2759"/>
<proteinExistence type="predicted"/>
<evidence type="ECO:0000313" key="2">
    <source>
        <dbReference type="Proteomes" id="UP000320333"/>
    </source>
</evidence>
<dbReference type="EMBL" id="QEAP01000176">
    <property type="protein sequence ID" value="TPX73598.1"/>
    <property type="molecule type" value="Genomic_DNA"/>
</dbReference>
<dbReference type="SUPFAM" id="SSF52047">
    <property type="entry name" value="RNI-like"/>
    <property type="match status" value="1"/>
</dbReference>